<evidence type="ECO:0000313" key="2">
    <source>
        <dbReference type="Proteomes" id="UP000799778"/>
    </source>
</evidence>
<name>A0A6A5XSS1_9PLEO</name>
<proteinExistence type="predicted"/>
<dbReference type="InterPro" id="IPR019183">
    <property type="entry name" value="NAA25_NatB_aux_su"/>
</dbReference>
<dbReference type="Pfam" id="PF09797">
    <property type="entry name" value="NatB_MDM20"/>
    <property type="match status" value="1"/>
</dbReference>
<evidence type="ECO:0000313" key="1">
    <source>
        <dbReference type="EMBL" id="KAF2015993.1"/>
    </source>
</evidence>
<keyword evidence="2" id="KW-1185">Reference proteome</keyword>
<dbReference type="GeneID" id="54285353"/>
<sequence length="966" mass="111647">MADWEQLAKLRREYPKPKVKFGLAEVTRRLKKKPYDPYLLAWRADMLLRLGDAAECRKILLSLYERQTPLTDTRLLSYVYEIQVDLSRSFPSNQYLPHTAGEGVIRAWKNAASRNPLLKKVRLDLWSDFFKCAVKEGCWSDVQLSITQVRGDSNLSKKQLAFTEILAYQLSMENAMETARRVNGPPDPQNNLRRELAYRRLLAAYRNAGSEKEPVQIQNIRDLRFMAEIFYRQGRLAELLDLWNFPPPALKTLHDNNENDLDLLIAQLLGKQLYWKPLADFCLTKLNEQLIRLSEKDGDRMAPRVYDQSWKFWRCIVVALDNMSRQDMLEYVEKIQYTFQGSYGPGLVPKERIALLTHVTMVARVARTGGFALDACRNYWVRYMCTYSCYNDLHRSVESLERHDQVEFHHMITSLARGLVPDTEADDKRTRAWLQAEVNVLKFDYLLTLALAAEPQSELCEGFISSALRLYQIAARLKSELLGDIGTLAITAMLSLYHIYVVANELPGKLGGNTRLLLQAAALSLHMTAGEAGDKNRPLVLLSSRVHLTAGLTTIAFQQWDRVPIKQMLLDTTSYLLLTRISHIHPFDTMKPKRVLPDERLIDSIRAIETMEKKVDELLFTRMKDFQYDQAFELLDAKHRLRSSITKHFCILERRSIARLTGKALDESMELDCKAFRNIKDSRDLGALPGFERHGVPVHWLAMPNTSPNDYSTLMNLELIHTEQELTYRILNKEPIPNILQQEQTNLELVDQSDPYGSDSSDSVRTDESKRAMQYDIDYAWELIASSVRMIYKEAYKTKMIVEKLQILSDEIITSNGTLEMMQWNMEQAQKDDPVNAHIGLHEKIILYWYSRLEQYQVILKFCDFVQESIKKQVHLKAKVQDSYFQMLRGAAKKGTEIIQETARGWIAYLRRGGRAAIKAQIRWGPWSDELRKIIPDDDVHFYAGEYVDSYIDSLEGILKVKVGKK</sequence>
<dbReference type="OrthoDB" id="24670at2759"/>
<dbReference type="RefSeq" id="XP_033384332.1">
    <property type="nucleotide sequence ID" value="XM_033527956.1"/>
</dbReference>
<accession>A0A6A5XSS1</accession>
<organism evidence="1 2">
    <name type="scientific">Aaosphaeria arxii CBS 175.79</name>
    <dbReference type="NCBI Taxonomy" id="1450172"/>
    <lineage>
        <taxon>Eukaryota</taxon>
        <taxon>Fungi</taxon>
        <taxon>Dikarya</taxon>
        <taxon>Ascomycota</taxon>
        <taxon>Pezizomycotina</taxon>
        <taxon>Dothideomycetes</taxon>
        <taxon>Pleosporomycetidae</taxon>
        <taxon>Pleosporales</taxon>
        <taxon>Pleosporales incertae sedis</taxon>
        <taxon>Aaosphaeria</taxon>
    </lineage>
</organism>
<protein>
    <submittedName>
        <fullName evidence="1">Uncharacterized protein</fullName>
    </submittedName>
</protein>
<reference evidence="1" key="1">
    <citation type="journal article" date="2020" name="Stud. Mycol.">
        <title>101 Dothideomycetes genomes: a test case for predicting lifestyles and emergence of pathogens.</title>
        <authorList>
            <person name="Haridas S."/>
            <person name="Albert R."/>
            <person name="Binder M."/>
            <person name="Bloem J."/>
            <person name="Labutti K."/>
            <person name="Salamov A."/>
            <person name="Andreopoulos B."/>
            <person name="Baker S."/>
            <person name="Barry K."/>
            <person name="Bills G."/>
            <person name="Bluhm B."/>
            <person name="Cannon C."/>
            <person name="Castanera R."/>
            <person name="Culley D."/>
            <person name="Daum C."/>
            <person name="Ezra D."/>
            <person name="Gonzalez J."/>
            <person name="Henrissat B."/>
            <person name="Kuo A."/>
            <person name="Liang C."/>
            <person name="Lipzen A."/>
            <person name="Lutzoni F."/>
            <person name="Magnuson J."/>
            <person name="Mondo S."/>
            <person name="Nolan M."/>
            <person name="Ohm R."/>
            <person name="Pangilinan J."/>
            <person name="Park H.-J."/>
            <person name="Ramirez L."/>
            <person name="Alfaro M."/>
            <person name="Sun H."/>
            <person name="Tritt A."/>
            <person name="Yoshinaga Y."/>
            <person name="Zwiers L.-H."/>
            <person name="Turgeon B."/>
            <person name="Goodwin S."/>
            <person name="Spatafora J."/>
            <person name="Crous P."/>
            <person name="Grigoriev I."/>
        </authorList>
    </citation>
    <scope>NUCLEOTIDE SEQUENCE</scope>
    <source>
        <strain evidence="1">CBS 175.79</strain>
    </source>
</reference>
<dbReference type="EMBL" id="ML978069">
    <property type="protein sequence ID" value="KAF2015993.1"/>
    <property type="molecule type" value="Genomic_DNA"/>
</dbReference>
<gene>
    <name evidence="1" type="ORF">BU24DRAFT_422309</name>
</gene>
<dbReference type="AlphaFoldDB" id="A0A6A5XSS1"/>
<dbReference type="Proteomes" id="UP000799778">
    <property type="component" value="Unassembled WGS sequence"/>
</dbReference>